<evidence type="ECO:0000313" key="1">
    <source>
        <dbReference type="EMBL" id="NKY85291.1"/>
    </source>
</evidence>
<sequence>MRIDSVNCDGQPALACYLGDALEAVLVFDIAEDRIVNGYGIRNPDRLAGLRIPRTISRTAMTGQ</sequence>
<protein>
    <submittedName>
        <fullName evidence="1">Uncharacterized protein</fullName>
    </submittedName>
</protein>
<dbReference type="AlphaFoldDB" id="A0A7X6LW90"/>
<proteinExistence type="predicted"/>
<dbReference type="EMBL" id="JAAXPE010000004">
    <property type="protein sequence ID" value="NKY85291.1"/>
    <property type="molecule type" value="Genomic_DNA"/>
</dbReference>
<organism evidence="1 2">
    <name type="scientific">Nocardia veterana</name>
    <dbReference type="NCBI Taxonomy" id="132249"/>
    <lineage>
        <taxon>Bacteria</taxon>
        <taxon>Bacillati</taxon>
        <taxon>Actinomycetota</taxon>
        <taxon>Actinomycetes</taxon>
        <taxon>Mycobacteriales</taxon>
        <taxon>Nocardiaceae</taxon>
        <taxon>Nocardia</taxon>
    </lineage>
</organism>
<dbReference type="Proteomes" id="UP000523447">
    <property type="component" value="Unassembled WGS sequence"/>
</dbReference>
<accession>A0A7X6LW90</accession>
<keyword evidence="2" id="KW-1185">Reference proteome</keyword>
<name>A0A7X6LW90_9NOCA</name>
<reference evidence="1 2" key="1">
    <citation type="submission" date="2020-04" db="EMBL/GenBank/DDBJ databases">
        <title>MicrobeNet Type strains.</title>
        <authorList>
            <person name="Nicholson A.C."/>
        </authorList>
    </citation>
    <scope>NUCLEOTIDE SEQUENCE [LARGE SCALE GENOMIC DNA]</scope>
    <source>
        <strain evidence="1 2">DSM 44445</strain>
    </source>
</reference>
<evidence type="ECO:0000313" key="2">
    <source>
        <dbReference type="Proteomes" id="UP000523447"/>
    </source>
</evidence>
<gene>
    <name evidence="1" type="ORF">HGA07_06585</name>
</gene>
<comment type="caution">
    <text evidence="1">The sequence shown here is derived from an EMBL/GenBank/DDBJ whole genome shotgun (WGS) entry which is preliminary data.</text>
</comment>
<dbReference type="RefSeq" id="WP_051031524.1">
    <property type="nucleotide sequence ID" value="NZ_CAWPHS010000034.1"/>
</dbReference>